<keyword evidence="1" id="KW-0175">Coiled coil</keyword>
<feature type="compositionally biased region" description="Basic and acidic residues" evidence="2">
    <location>
        <begin position="266"/>
        <end position="291"/>
    </location>
</feature>
<evidence type="ECO:0000256" key="1">
    <source>
        <dbReference type="SAM" id="Coils"/>
    </source>
</evidence>
<evidence type="ECO:0000313" key="4">
    <source>
        <dbReference type="EMBL" id="KAJ3441864.1"/>
    </source>
</evidence>
<feature type="compositionally biased region" description="Polar residues" evidence="2">
    <location>
        <begin position="216"/>
        <end position="227"/>
    </location>
</feature>
<dbReference type="SUPFAM" id="SSF54236">
    <property type="entry name" value="Ubiquitin-like"/>
    <property type="match status" value="1"/>
</dbReference>
<evidence type="ECO:0000259" key="3">
    <source>
        <dbReference type="PROSITE" id="PS51352"/>
    </source>
</evidence>
<feature type="domain" description="Thioredoxin" evidence="3">
    <location>
        <begin position="1"/>
        <end position="138"/>
    </location>
</feature>
<gene>
    <name evidence="4" type="ORF">M0812_13884</name>
</gene>
<dbReference type="InterPro" id="IPR013766">
    <property type="entry name" value="Thioredoxin_domain"/>
</dbReference>
<evidence type="ECO:0000313" key="5">
    <source>
        <dbReference type="Proteomes" id="UP001146793"/>
    </source>
</evidence>
<dbReference type="Gene3D" id="3.40.30.10">
    <property type="entry name" value="Glutaredoxin"/>
    <property type="match status" value="1"/>
</dbReference>
<dbReference type="PANTHER" id="PTHR10438">
    <property type="entry name" value="THIOREDOXIN"/>
    <property type="match status" value="1"/>
</dbReference>
<feature type="compositionally biased region" description="Basic residues" evidence="2">
    <location>
        <begin position="241"/>
        <end position="250"/>
    </location>
</feature>
<comment type="caution">
    <text evidence="4">The sequence shown here is derived from an EMBL/GenBank/DDBJ whole genome shotgun (WGS) entry which is preliminary data.</text>
</comment>
<dbReference type="Pfam" id="PF00085">
    <property type="entry name" value="Thioredoxin"/>
    <property type="match status" value="1"/>
</dbReference>
<dbReference type="InterPro" id="IPR029071">
    <property type="entry name" value="Ubiquitin-like_domsf"/>
</dbReference>
<feature type="coiled-coil region" evidence="1">
    <location>
        <begin position="170"/>
        <end position="197"/>
    </location>
</feature>
<evidence type="ECO:0000256" key="2">
    <source>
        <dbReference type="SAM" id="MobiDB-lite"/>
    </source>
</evidence>
<dbReference type="Gene3D" id="3.10.20.90">
    <property type="entry name" value="Phosphatidylinositol 3-kinase Catalytic Subunit, Chain A, domain 1"/>
    <property type="match status" value="1"/>
</dbReference>
<feature type="compositionally biased region" description="Basic and acidic residues" evidence="2">
    <location>
        <begin position="309"/>
        <end position="329"/>
    </location>
</feature>
<dbReference type="InterPro" id="IPR050620">
    <property type="entry name" value="Thioredoxin_H-type-like"/>
</dbReference>
<feature type="compositionally biased region" description="Basic and acidic residues" evidence="2">
    <location>
        <begin position="228"/>
        <end position="240"/>
    </location>
</feature>
<name>A0AAV7ZPU6_9EUKA</name>
<dbReference type="AlphaFoldDB" id="A0AAV7ZPU6"/>
<dbReference type="CDD" id="cd02947">
    <property type="entry name" value="TRX_family"/>
    <property type="match status" value="1"/>
</dbReference>
<proteinExistence type="predicted"/>
<organism evidence="4 5">
    <name type="scientific">Anaeramoeba flamelloides</name>
    <dbReference type="NCBI Taxonomy" id="1746091"/>
    <lineage>
        <taxon>Eukaryota</taxon>
        <taxon>Metamonada</taxon>
        <taxon>Anaeramoebidae</taxon>
        <taxon>Anaeramoeba</taxon>
    </lineage>
</organism>
<dbReference type="SUPFAM" id="SSF52833">
    <property type="entry name" value="Thioredoxin-like"/>
    <property type="match status" value="1"/>
</dbReference>
<dbReference type="PROSITE" id="PS51352">
    <property type="entry name" value="THIOREDOXIN_2"/>
    <property type="match status" value="1"/>
</dbReference>
<dbReference type="InterPro" id="IPR036249">
    <property type="entry name" value="Thioredoxin-like_sf"/>
</dbReference>
<accession>A0AAV7ZPU6</accession>
<protein>
    <submittedName>
        <fullName evidence="4">Thioredoxin</fullName>
    </submittedName>
</protein>
<feature type="compositionally biased region" description="Polar residues" evidence="2">
    <location>
        <begin position="296"/>
        <end position="307"/>
    </location>
</feature>
<sequence>MPVFVYWYANWCSHCAYIQPYLEILINSNPNISYIRIDIDKNEKVCEKYGIECVPTFELYSDSKKKKQIIGIKKEQLTELLHQYNRKKKKKKIVLPDPRLLFILVDNDQDVNLSMRALIHTKNQSAESAFDWIIQKTENEEKNLCLYFPLDHDQEKLDCMSKPQLLTFLKKKIIQKRRKMKNKIKKLKKILQIKNNENVNQIVGRLEEKLKKYETPQENSFILQKNDQQSKLKNHQENQKTKKGLKKNKKERKEKQKVVNSQKSGDNNHKNNVKNDLKKETTQRKITEKIRGIGINKSQKQKQNFSLDTKVKDQPDRKPKIRTNNEQKKELKKKQQNKLNNSINGCNCNNKLNVRNSVEQFTENEPNKKIEQKTCTNRVIPKELILKKPKKGGSCKIYFILPSKKIIEKELLSVYKISTIFNYIKGKKELKNKQFRLVDSKPPNHILDNFQNRTLVQCGLYPTGIIWVEFK</sequence>
<reference evidence="4" key="1">
    <citation type="submission" date="2022-08" db="EMBL/GenBank/DDBJ databases">
        <title>Novel sulphate-reducing endosymbionts in the free-living metamonad Anaeramoeba.</title>
        <authorList>
            <person name="Jerlstrom-Hultqvist J."/>
            <person name="Cepicka I."/>
            <person name="Gallot-Lavallee L."/>
            <person name="Salas-Leiva D."/>
            <person name="Curtis B.A."/>
            <person name="Zahonova K."/>
            <person name="Pipaliya S."/>
            <person name="Dacks J."/>
            <person name="Roger A.J."/>
        </authorList>
    </citation>
    <scope>NUCLEOTIDE SEQUENCE</scope>
    <source>
        <strain evidence="4">Busselton2</strain>
    </source>
</reference>
<dbReference type="PANTHER" id="PTHR10438:SF405">
    <property type="entry name" value="THIOREDOXIN DOMAIN-CONTAINING PROTEIN"/>
    <property type="match status" value="1"/>
</dbReference>
<dbReference type="EMBL" id="JANTQA010000029">
    <property type="protein sequence ID" value="KAJ3441864.1"/>
    <property type="molecule type" value="Genomic_DNA"/>
</dbReference>
<feature type="region of interest" description="Disordered" evidence="2">
    <location>
        <begin position="215"/>
        <end position="336"/>
    </location>
</feature>
<dbReference type="Proteomes" id="UP001146793">
    <property type="component" value="Unassembled WGS sequence"/>
</dbReference>